<feature type="transmembrane region" description="Helical" evidence="13">
    <location>
        <begin position="1551"/>
        <end position="1573"/>
    </location>
</feature>
<dbReference type="Pfam" id="PF04547">
    <property type="entry name" value="Anoctamin"/>
    <property type="match status" value="1"/>
</dbReference>
<dbReference type="InterPro" id="IPR011993">
    <property type="entry name" value="PH-like_dom_sf"/>
</dbReference>
<evidence type="ECO:0000256" key="3">
    <source>
        <dbReference type="ARBA" id="ARBA00022553"/>
    </source>
</evidence>
<evidence type="ECO:0000313" key="16">
    <source>
        <dbReference type="EMBL" id="KAK2851106.1"/>
    </source>
</evidence>
<evidence type="ECO:0000256" key="1">
    <source>
        <dbReference type="ARBA" id="ARBA00004496"/>
    </source>
</evidence>
<organism evidence="16 17">
    <name type="scientific">Channa striata</name>
    <name type="common">Snakehead murrel</name>
    <name type="synonym">Ophicephalus striatus</name>
    <dbReference type="NCBI Taxonomy" id="64152"/>
    <lineage>
        <taxon>Eukaryota</taxon>
        <taxon>Metazoa</taxon>
        <taxon>Chordata</taxon>
        <taxon>Craniata</taxon>
        <taxon>Vertebrata</taxon>
        <taxon>Euteleostomi</taxon>
        <taxon>Actinopterygii</taxon>
        <taxon>Neopterygii</taxon>
        <taxon>Teleostei</taxon>
        <taxon>Neoteleostei</taxon>
        <taxon>Acanthomorphata</taxon>
        <taxon>Anabantaria</taxon>
        <taxon>Anabantiformes</taxon>
        <taxon>Channoidei</taxon>
        <taxon>Channidae</taxon>
        <taxon>Channa</taxon>
    </lineage>
</organism>
<feature type="compositionally biased region" description="Basic and acidic residues" evidence="12">
    <location>
        <begin position="1012"/>
        <end position="1024"/>
    </location>
</feature>
<dbReference type="GO" id="GO:0032880">
    <property type="term" value="P:regulation of protein localization"/>
    <property type="evidence" value="ECO:0007669"/>
    <property type="project" value="TreeGrafter"/>
</dbReference>
<dbReference type="FunFam" id="2.30.29.30:FF:000148">
    <property type="entry name" value="pleckstrin homology domain-containing family M member 2"/>
    <property type="match status" value="1"/>
</dbReference>
<feature type="compositionally biased region" description="Low complexity" evidence="12">
    <location>
        <begin position="343"/>
        <end position="356"/>
    </location>
</feature>
<keyword evidence="3" id="KW-0597">Phosphoprotein</keyword>
<evidence type="ECO:0000256" key="7">
    <source>
        <dbReference type="ARBA" id="ARBA00023765"/>
    </source>
</evidence>
<reference evidence="16" key="1">
    <citation type="submission" date="2023-07" db="EMBL/GenBank/DDBJ databases">
        <title>Chromosome-level Genome Assembly of Striped Snakehead (Channa striata).</title>
        <authorList>
            <person name="Liu H."/>
        </authorList>
    </citation>
    <scope>NUCLEOTIDE SEQUENCE</scope>
    <source>
        <strain evidence="16">Gz</strain>
        <tissue evidence="16">Muscle</tissue>
    </source>
</reference>
<dbReference type="Pfam" id="PF23142">
    <property type="entry name" value="PH_PLEKHM2"/>
    <property type="match status" value="1"/>
</dbReference>
<name>A0AA88N882_CHASR</name>
<dbReference type="SMART" id="SM00233">
    <property type="entry name" value="PH"/>
    <property type="match status" value="1"/>
</dbReference>
<evidence type="ECO:0000256" key="6">
    <source>
        <dbReference type="ARBA" id="ARBA00023228"/>
    </source>
</evidence>
<feature type="transmembrane region" description="Helical" evidence="13">
    <location>
        <begin position="1756"/>
        <end position="1779"/>
    </location>
</feature>
<feature type="region of interest" description="Disordered" evidence="12">
    <location>
        <begin position="1009"/>
        <end position="1042"/>
    </location>
</feature>
<dbReference type="InterPro" id="IPR047327">
    <property type="entry name" value="RUN_PLEKHM2"/>
</dbReference>
<dbReference type="InterPro" id="IPR057288">
    <property type="entry name" value="PH_PLEKHM2"/>
</dbReference>
<sequence>MDPLKVKDRILENISLSVKKLQSYFAACEDETPAIRNHDRVLQRLCEHLDHALLYGLQDISSGYWVLVLHFTRREAVRQIDELQHIATNLGRSRAWLYLALSESSLESYLRLFQENQGLLQKYYFKNALVCSHDHLTLFLTLVSGLEFIRFDLELDVPYLDVAPYMPEYYKPQNLLDFEERLPSSDSLSLHSFTSLTSTNLEWDDSAIAPSSEDYDFGDIFPVLQSLPNADWEEGDLTDQASCPRSSGSDPQTVISETVVVSTGTVKVKVAAHLSPHSPTSRHNPFNEDSDTNTSADVTPVHVAGCHNTTTTGDETESTSNELEVIRMARRRKPAKKRRGKGSTDSSSSIHNSVSSEHIEMDNSPVDSLNCTIIELDGEGELRRSRVGSGVVDEVDEDSVEGLLRLPEMTDTSMDSVGQPLRDVVDQLNGALDREEAWEPLEGDTNGKSCNQGLEPPAQQPFREDSGGEPPDPSQGEVFLSPLPTAPNFLQTSTSPADMQCFTSNGPDSAPTGGGHNDTTEHSQSQTLSGRIEDEREAKASAGQEPNMKEIEDIQGDKTDEDTKGAEQHLKEEKLSPSESSHPAEFKVDNNHLLLLMIHVFRENEEQLFKMVRMSTGHMEGDLQPLYLLLTDCYIYLLRKGAAEKPYTVEDAVSYNELDYISVGLDQQTVTVVCTNRRRKFLLDTADVSLTLWFLSVLKSAMVKGCREPPYPSVLTDATMEKLALTKFVSQESHCDVSEVSINIKEGALQYRAGSTYLGKELWKSCYLVLSNGILYLYAERTDVTPLLSVTMGGEHCGGCRRSNSTERPHAFQVILTDRPPLELSANNELDMADWMQLLCQSVSKGVIPQGVAPTLCIPCCLVVTDRKLLTCHQDCQTSFFRSLGSADIPDVTTVSLEDDKEYCIIEFSADRAQFLPPWVIYFSCWEERDRLLEALGSAWKAIYQVDLPRRDVSDTSVQKRCSEALALMKNTWQRADSLARGRAQRISWYCCLHARSITVFHSLSSSEAEEPDRCRDREERDDQQSTDCRTPRLQQQQQLRYSRVQRQDNLSSIMLRKGSEMVKGDREVLLDLDYGGEAQNTDSYGSLQNGVFIPPRYLSAATADEDVDGDDPIYVHCEQRSKSPVPQLGNFFRDGRTKIDFVLVWEVRSRRKRRGKGKSEAAAEEGEAAPCEESSRSARRKAQLAQWREKFVQNLESVGLLMEKEETANEKKTIHFLKLSAPWDVLVHYAEELCLRAPLQAQQHLDLNTSAQVLNRLCIPNVMTEFVPNRPVDYYTCAFRKSKLNRFLGCENHETYFTNTQRHRVVHEILARTVYGKRKRAEVGVDRLVNEGAYTAAFPLHEGPFQLPKFEIRPDEINQRQILYQYWARWCKWYKYQPLDHIREYFGEKIALYFAWLGFYTAWLLPAAVVGTLVFVSGVMSMGTNTPAKEICTSGASYLMCPLCNTCKAWNMSEICTMAKLGYLFDHPGTVLFSVFMSFWAVTFLEYWKRKMATLAHHWDCMDFHEEEERPRPEFAAMAPTMEENPVTGVKEPYFPEKTRMSRMFTGSMVIIMMLCVVMIFLVTVVMCRGIISVMMFHTGSPVLRTEAGTIANISSSIVNLGLILLMGRVYTALAVQLTKWEMHRTQTQYDNAFIFKVFIFQFVNFYSSPFYVAFFKGRFVGYPTNYGTLFGMRNEDCGPGGCLIELAEQLFIIMVGKQLINNVQEFIIPKLKAWQQKRTLAKVLGNKVSRELQRWEEDYQLVEYEGLFEEYLEMVLQFGFITIFVAAFPLAPLFALLNNWVEIRLDAHKFVCEYRRPVAERAQNIGVWFNILEALSHLSVIANAFLIAFTSDFLPRLLYQYKFDNDLTGYVNFTLATYKSYRDNNGNYTLFYWELLAVRLGFIIAFEHVVFFVLRAIDWIVPDVPESLELKIKRERYLAKQALAENQEALLVTVPTPSQVSCAQGSLAQVHT</sequence>
<evidence type="ECO:0000256" key="12">
    <source>
        <dbReference type="SAM" id="MobiDB-lite"/>
    </source>
</evidence>
<dbReference type="GO" id="GO:0046983">
    <property type="term" value="F:protein dimerization activity"/>
    <property type="evidence" value="ECO:0007669"/>
    <property type="project" value="InterPro"/>
</dbReference>
<dbReference type="EMBL" id="JAUPFM010000005">
    <property type="protein sequence ID" value="KAK2851106.1"/>
    <property type="molecule type" value="Genomic_DNA"/>
</dbReference>
<evidence type="ECO:0000259" key="14">
    <source>
        <dbReference type="PROSITE" id="PS50003"/>
    </source>
</evidence>
<keyword evidence="6" id="KW-0458">Lysosome</keyword>
<feature type="compositionally biased region" description="Basic residues" evidence="12">
    <location>
        <begin position="330"/>
        <end position="341"/>
    </location>
</feature>
<evidence type="ECO:0000256" key="2">
    <source>
        <dbReference type="ARBA" id="ARBA00022490"/>
    </source>
</evidence>
<dbReference type="GO" id="GO:0019894">
    <property type="term" value="F:kinesin binding"/>
    <property type="evidence" value="ECO:0007669"/>
    <property type="project" value="TreeGrafter"/>
</dbReference>
<dbReference type="InterPro" id="IPR053015">
    <property type="entry name" value="PH_domain-containing_M2"/>
</dbReference>
<dbReference type="InterPro" id="IPR032394">
    <property type="entry name" value="Anoct_dimer"/>
</dbReference>
<evidence type="ECO:0000259" key="15">
    <source>
        <dbReference type="PROSITE" id="PS50826"/>
    </source>
</evidence>
<keyword evidence="13" id="KW-1133">Transmembrane helix</keyword>
<dbReference type="CDD" id="cd13309">
    <property type="entry name" value="PH_SKIP"/>
    <property type="match status" value="1"/>
</dbReference>
<dbReference type="InterPro" id="IPR004012">
    <property type="entry name" value="Run_dom"/>
</dbReference>
<dbReference type="SMART" id="SM00593">
    <property type="entry name" value="RUN"/>
    <property type="match status" value="1"/>
</dbReference>
<keyword evidence="2" id="KW-0963">Cytoplasm</keyword>
<comment type="subcellular location">
    <subcellularLocation>
        <location evidence="1">Cytoplasm</location>
    </subcellularLocation>
    <subcellularLocation>
        <location evidence="8">Endomembrane system</location>
        <topology evidence="8">Peripheral membrane protein</topology>
        <orientation evidence="8">Cytoplasmic side</orientation>
    </subcellularLocation>
    <subcellularLocation>
        <location evidence="7">Lysosome membrane</location>
        <topology evidence="7">Peripheral membrane protein</topology>
    </subcellularLocation>
</comment>
<dbReference type="Proteomes" id="UP001187415">
    <property type="component" value="Unassembled WGS sequence"/>
</dbReference>
<feature type="transmembrane region" description="Helical" evidence="13">
    <location>
        <begin position="1391"/>
        <end position="1417"/>
    </location>
</feature>
<feature type="region of interest" description="Disordered" evidence="12">
    <location>
        <begin position="330"/>
        <end position="356"/>
    </location>
</feature>
<dbReference type="InterPro" id="IPR001849">
    <property type="entry name" value="PH_domain"/>
</dbReference>
<accession>A0AA88N882</accession>
<evidence type="ECO:0000256" key="4">
    <source>
        <dbReference type="ARBA" id="ARBA00022990"/>
    </source>
</evidence>
<dbReference type="GO" id="GO:0032418">
    <property type="term" value="P:lysosome localization"/>
    <property type="evidence" value="ECO:0007669"/>
    <property type="project" value="TreeGrafter"/>
</dbReference>
<dbReference type="PANTHER" id="PTHR46556:SF1">
    <property type="entry name" value="PLECKSTRIN HOMOLOGY DOMAIN-CONTAINING FAMILY M MEMBER 2"/>
    <property type="match status" value="1"/>
</dbReference>
<feature type="compositionally biased region" description="Polar residues" evidence="12">
    <location>
        <begin position="488"/>
        <end position="507"/>
    </location>
</feature>
<keyword evidence="5 13" id="KW-0472">Membrane</keyword>
<feature type="region of interest" description="Disordered" evidence="12">
    <location>
        <begin position="273"/>
        <end position="298"/>
    </location>
</feature>
<dbReference type="Gene3D" id="2.30.29.30">
    <property type="entry name" value="Pleckstrin-homology domain (PH domain)/Phosphotyrosine-binding domain (PTB)"/>
    <property type="match status" value="1"/>
</dbReference>
<evidence type="ECO:0000256" key="13">
    <source>
        <dbReference type="SAM" id="Phobius"/>
    </source>
</evidence>
<feature type="transmembrane region" description="Helical" evidence="13">
    <location>
        <begin position="1593"/>
        <end position="1615"/>
    </location>
</feature>
<evidence type="ECO:0000256" key="11">
    <source>
        <dbReference type="ARBA" id="ARBA00068201"/>
    </source>
</evidence>
<dbReference type="Pfam" id="PF00169">
    <property type="entry name" value="PH"/>
    <property type="match status" value="1"/>
</dbReference>
<dbReference type="PANTHER" id="PTHR46556">
    <property type="entry name" value="PLECKSTRIN HOMOLOGY DOMAIN-CONTAINING FAMILY M MEMBER 2"/>
    <property type="match status" value="1"/>
</dbReference>
<dbReference type="SUPFAM" id="SSF50729">
    <property type="entry name" value="PH domain-like"/>
    <property type="match status" value="1"/>
</dbReference>
<keyword evidence="4" id="KW-0007">Acetylation</keyword>
<dbReference type="GO" id="GO:0005765">
    <property type="term" value="C:lysosomal membrane"/>
    <property type="evidence" value="ECO:0007669"/>
    <property type="project" value="UniProtKB-SubCell"/>
</dbReference>
<feature type="domain" description="PH" evidence="14">
    <location>
        <begin position="742"/>
        <end position="844"/>
    </location>
</feature>
<evidence type="ECO:0000313" key="17">
    <source>
        <dbReference type="Proteomes" id="UP001187415"/>
    </source>
</evidence>
<dbReference type="CDD" id="cd17680">
    <property type="entry name" value="RUN_PLEKHM2"/>
    <property type="match status" value="1"/>
</dbReference>
<evidence type="ECO:0000256" key="10">
    <source>
        <dbReference type="ARBA" id="ARBA00064695"/>
    </source>
</evidence>
<dbReference type="SUPFAM" id="SSF140741">
    <property type="entry name" value="RUN domain-like"/>
    <property type="match status" value="1"/>
</dbReference>
<comment type="subunit">
    <text evidence="10">Interacts with KLC2 (via TPR repeats). Interacts with KIF5B. Interacts with BORCS5. Interacts (via RUN domain) with ARL8B (GTP-bound form); PLEKHM1 and PLEKHM2 compete for interaction with ARL8B. Interacts with ARL8A.</text>
</comment>
<feature type="region of interest" description="Disordered" evidence="12">
    <location>
        <begin position="1155"/>
        <end position="1176"/>
    </location>
</feature>
<dbReference type="Gene3D" id="1.20.58.900">
    <property type="match status" value="1"/>
</dbReference>
<dbReference type="PROSITE" id="PS50003">
    <property type="entry name" value="PH_DOMAIN"/>
    <property type="match status" value="1"/>
</dbReference>
<dbReference type="InterPro" id="IPR049452">
    <property type="entry name" value="Anoctamin_TM"/>
</dbReference>
<protein>
    <recommendedName>
        <fullName evidence="11">Pleckstrin homology domain-containing family M member 2</fullName>
    </recommendedName>
</protein>
<gene>
    <name evidence="16" type="ORF">Q5P01_007382</name>
</gene>
<feature type="transmembrane region" description="Helical" evidence="13">
    <location>
        <begin position="1807"/>
        <end position="1831"/>
    </location>
</feature>
<feature type="domain" description="RUN" evidence="15">
    <location>
        <begin position="36"/>
        <end position="158"/>
    </location>
</feature>
<proteinExistence type="predicted"/>
<keyword evidence="13" id="KW-0812">Transmembrane</keyword>
<dbReference type="GO" id="GO:0010008">
    <property type="term" value="C:endosome membrane"/>
    <property type="evidence" value="ECO:0007669"/>
    <property type="project" value="TreeGrafter"/>
</dbReference>
<evidence type="ECO:0000256" key="5">
    <source>
        <dbReference type="ARBA" id="ARBA00023136"/>
    </source>
</evidence>
<evidence type="ECO:0000256" key="9">
    <source>
        <dbReference type="ARBA" id="ARBA00056822"/>
    </source>
</evidence>
<comment type="function">
    <text evidence="9">Plays a role in lysosomes movement and localization at the cell periphery acting as an effector of ARL8B. Required for ARL8B to exert its effects on lysosome location, recruits kinesin-1 to lysosomes and hence direct their movement toward microtubule plus ends. Binding to ARL8B provides a link from lysosomal membranes to plus-end-directed motility. Critical factor involved in NK cell-mediated cytotoxicity. Drives the polarization of cytolytic granules and microtubule-organizing centers (MTOCs) toward the immune synapse between effector NK lymphocytes and target cells. Required for maintenance of the Golgi apparatus organization. May play a role in membrane tubulation.</text>
</comment>
<feature type="transmembrane region" description="Helical" evidence="13">
    <location>
        <begin position="1635"/>
        <end position="1656"/>
    </location>
</feature>
<dbReference type="PROSITE" id="PS50826">
    <property type="entry name" value="RUN"/>
    <property type="match status" value="1"/>
</dbReference>
<dbReference type="Pfam" id="PF02759">
    <property type="entry name" value="RUN"/>
    <property type="match status" value="1"/>
</dbReference>
<feature type="compositionally biased region" description="Low complexity" evidence="12">
    <location>
        <begin position="1033"/>
        <end position="1042"/>
    </location>
</feature>
<dbReference type="FunFam" id="1.20.58.900:FF:000004">
    <property type="entry name" value="pleckstrin homology domain-containing family M member 2 isoform X2"/>
    <property type="match status" value="1"/>
</dbReference>
<evidence type="ECO:0000256" key="8">
    <source>
        <dbReference type="ARBA" id="ARBA00029433"/>
    </source>
</evidence>
<dbReference type="Pfam" id="PF16178">
    <property type="entry name" value="Anoct_dimer"/>
    <property type="match status" value="1"/>
</dbReference>
<feature type="transmembrane region" description="Helical" evidence="13">
    <location>
        <begin position="1471"/>
        <end position="1489"/>
    </location>
</feature>
<dbReference type="InterPro" id="IPR037213">
    <property type="entry name" value="Run_dom_sf"/>
</dbReference>
<feature type="compositionally biased region" description="Basic and acidic residues" evidence="12">
    <location>
        <begin position="547"/>
        <end position="584"/>
    </location>
</feature>
<feature type="transmembrane region" description="Helical" evidence="13">
    <location>
        <begin position="1872"/>
        <end position="1896"/>
    </location>
</feature>
<feature type="region of interest" description="Disordered" evidence="12">
    <location>
        <begin position="439"/>
        <end position="584"/>
    </location>
</feature>
<comment type="caution">
    <text evidence="16">The sequence shown here is derived from an EMBL/GenBank/DDBJ whole genome shotgun (WGS) entry which is preliminary data.</text>
</comment>
<dbReference type="GO" id="GO:0007030">
    <property type="term" value="P:Golgi organization"/>
    <property type="evidence" value="ECO:0007669"/>
    <property type="project" value="TreeGrafter"/>
</dbReference>
<keyword evidence="17" id="KW-1185">Reference proteome</keyword>